<organism evidence="4 5">
    <name type="scientific">Toxocara canis</name>
    <name type="common">Canine roundworm</name>
    <dbReference type="NCBI Taxonomy" id="6265"/>
    <lineage>
        <taxon>Eukaryota</taxon>
        <taxon>Metazoa</taxon>
        <taxon>Ecdysozoa</taxon>
        <taxon>Nematoda</taxon>
        <taxon>Chromadorea</taxon>
        <taxon>Rhabditida</taxon>
        <taxon>Spirurina</taxon>
        <taxon>Ascaridomorpha</taxon>
        <taxon>Ascaridoidea</taxon>
        <taxon>Toxocaridae</taxon>
        <taxon>Toxocara</taxon>
    </lineage>
</organism>
<gene>
    <name evidence="3" type="ORF">TCNE_LOCUS10579</name>
</gene>
<dbReference type="GO" id="GO:0043252">
    <property type="term" value="P:sodium-independent organic anion transport"/>
    <property type="evidence" value="ECO:0007669"/>
    <property type="project" value="TreeGrafter"/>
</dbReference>
<dbReference type="AlphaFoldDB" id="A0A183UQ09"/>
<evidence type="ECO:0000313" key="3">
    <source>
        <dbReference type="EMBL" id="VDM41900.1"/>
    </source>
</evidence>
<keyword evidence="2" id="KW-0812">Transmembrane</keyword>
<dbReference type="PANTHER" id="PTHR11388">
    <property type="entry name" value="ORGANIC ANION TRANSPORTER"/>
    <property type="match status" value="1"/>
</dbReference>
<sequence>MSTISHNCRSSAVVAIEKQFQIPSRMSGLMVSAGDFGYIPSVIFVSYVGGKGNRARWIGGGCLMIALANFLISMSNFLFPVENIRLNTSLIENRIETDAETLSDQTIVKSFLDFISKNDIATNFTDKSAIDLFEHLQSNMSMKEFAMTNLSFCYPKNESLNICNRYFDFLHEVNAPTTTKISNIRILIGAPFALCSELVNSMRNQVTRHFTFSPGMFFIRILGPVLGFVIGGITNRYYYSFDVPPGLSPRDPMWIGRWWAGFLGISVVLFGPSLALYLFPAPSKKKRDDEEDEKIVADDEKVFFHCSAYSFCFQVSAFRFFEDSKIKLEKENGVEIEMQPLEKPNDLNYDIDVFSAKKLIRMKHEPQNVLITLSERFNAHDSWAVFKEACRRRAALTNRKVSFRPTHKRNRSLALVDRNVTRDKDGKTIVPKSFDEKVKDFIATVKTIIRAPVYTGALVGRILDVLAFKGFFIFLPKYLQVQFGLPQHTISFYMGIIGVSGFAVGVVIGCVAMRMFKLQGRKAAAFVAACSTMAAVLSFLNASVGCRSVLSSLSDSSFCDGAPLYPVCNSRGQPFYSPCQGGCPLDESLSNDSPHKVFHDCACSNTTDKTLSRDYCDESVCKSKFVVYFINMAISGVFGGMGVIPAVLIILRSVPPIDRSISLGFQGFLVSLFATLPSPVIWGWIVDSACIRWNDICGDPSRGACSMYDTDLLRLRTHITYGCLRLISLLSDIWVFIFAKNLILTDEEPVAKENEDDIQEITTDCMVDKDRKFSM</sequence>
<feature type="transmembrane region" description="Helical" evidence="2">
    <location>
        <begin position="490"/>
        <end position="511"/>
    </location>
</feature>
<keyword evidence="1" id="KW-1015">Disulfide bond</keyword>
<feature type="transmembrane region" description="Helical" evidence="2">
    <location>
        <begin position="55"/>
        <end position="79"/>
    </location>
</feature>
<dbReference type="PANTHER" id="PTHR11388:SF150">
    <property type="entry name" value="SOLUTE CARRIER ORGANIC ANION TRANSPORTER FAMILY MEMBER"/>
    <property type="match status" value="1"/>
</dbReference>
<dbReference type="Proteomes" id="UP000050794">
    <property type="component" value="Unassembled WGS sequence"/>
</dbReference>
<evidence type="ECO:0000313" key="5">
    <source>
        <dbReference type="WBParaSite" id="TCNE_0001057901-mRNA-1"/>
    </source>
</evidence>
<dbReference type="InterPro" id="IPR036259">
    <property type="entry name" value="MFS_trans_sf"/>
</dbReference>
<dbReference type="SUPFAM" id="SSF103473">
    <property type="entry name" value="MFS general substrate transporter"/>
    <property type="match status" value="1"/>
</dbReference>
<feature type="transmembrane region" description="Helical" evidence="2">
    <location>
        <begin position="663"/>
        <end position="685"/>
    </location>
</feature>
<dbReference type="EMBL" id="UYWY01020547">
    <property type="protein sequence ID" value="VDM41900.1"/>
    <property type="molecule type" value="Genomic_DNA"/>
</dbReference>
<evidence type="ECO:0000256" key="1">
    <source>
        <dbReference type="ARBA" id="ARBA00023157"/>
    </source>
</evidence>
<feature type="transmembrane region" description="Helical" evidence="2">
    <location>
        <begin position="258"/>
        <end position="279"/>
    </location>
</feature>
<dbReference type="InterPro" id="IPR004156">
    <property type="entry name" value="OATP"/>
</dbReference>
<name>A0A183UQ09_TOXCA</name>
<feature type="transmembrane region" description="Helical" evidence="2">
    <location>
        <begin position="28"/>
        <end position="49"/>
    </location>
</feature>
<evidence type="ECO:0000313" key="4">
    <source>
        <dbReference type="Proteomes" id="UP000050794"/>
    </source>
</evidence>
<dbReference type="Pfam" id="PF03137">
    <property type="entry name" value="OATP"/>
    <property type="match status" value="3"/>
</dbReference>
<feature type="transmembrane region" description="Helical" evidence="2">
    <location>
        <begin position="217"/>
        <end position="238"/>
    </location>
</feature>
<reference evidence="5" key="1">
    <citation type="submission" date="2016-06" db="UniProtKB">
        <authorList>
            <consortium name="WormBaseParasite"/>
        </authorList>
    </citation>
    <scope>IDENTIFICATION</scope>
</reference>
<proteinExistence type="predicted"/>
<dbReference type="WBParaSite" id="TCNE_0001057901-mRNA-1">
    <property type="protein sequence ID" value="TCNE_0001057901-mRNA-1"/>
    <property type="gene ID" value="TCNE_0001057901"/>
</dbReference>
<feature type="transmembrane region" description="Helical" evidence="2">
    <location>
        <begin position="458"/>
        <end position="478"/>
    </location>
</feature>
<feature type="transmembrane region" description="Helical" evidence="2">
    <location>
        <begin position="625"/>
        <end position="651"/>
    </location>
</feature>
<accession>A0A183UQ09</accession>
<keyword evidence="2" id="KW-0472">Membrane</keyword>
<keyword evidence="2" id="KW-1133">Transmembrane helix</keyword>
<protein>
    <submittedName>
        <fullName evidence="5">Solute carrier organic anion transporter family member</fullName>
    </submittedName>
</protein>
<dbReference type="GO" id="GO:0015347">
    <property type="term" value="F:sodium-independent organic anion transmembrane transporter activity"/>
    <property type="evidence" value="ECO:0007669"/>
    <property type="project" value="TreeGrafter"/>
</dbReference>
<evidence type="ECO:0000256" key="2">
    <source>
        <dbReference type="SAM" id="Phobius"/>
    </source>
</evidence>
<dbReference type="GO" id="GO:0016323">
    <property type="term" value="C:basolateral plasma membrane"/>
    <property type="evidence" value="ECO:0007669"/>
    <property type="project" value="TreeGrafter"/>
</dbReference>
<reference evidence="3 4" key="2">
    <citation type="submission" date="2018-11" db="EMBL/GenBank/DDBJ databases">
        <authorList>
            <consortium name="Pathogen Informatics"/>
        </authorList>
    </citation>
    <scope>NUCLEOTIDE SEQUENCE [LARGE SCALE GENOMIC DNA]</scope>
</reference>
<keyword evidence="4" id="KW-1185">Reference proteome</keyword>